<dbReference type="Proteomes" id="UP000321749">
    <property type="component" value="Unassembled WGS sequence"/>
</dbReference>
<accession>A0AA87URF7</accession>
<evidence type="ECO:0000313" key="2">
    <source>
        <dbReference type="EMBL" id="GEK79529.1"/>
    </source>
</evidence>
<evidence type="ECO:0000313" key="3">
    <source>
        <dbReference type="Proteomes" id="UP000321749"/>
    </source>
</evidence>
<keyword evidence="3" id="KW-1185">Reference proteome</keyword>
<gene>
    <name evidence="2" type="ORF">ABA31_08800</name>
</gene>
<dbReference type="RefSeq" id="WP_146792979.1">
    <property type="nucleotide sequence ID" value="NZ_BJUU01000003.1"/>
</dbReference>
<dbReference type="InterPro" id="IPR000182">
    <property type="entry name" value="GNAT_dom"/>
</dbReference>
<evidence type="ECO:0000259" key="1">
    <source>
        <dbReference type="PROSITE" id="PS51186"/>
    </source>
</evidence>
<proteinExistence type="predicted"/>
<dbReference type="InterPro" id="IPR016181">
    <property type="entry name" value="Acyl_CoA_acyltransferase"/>
</dbReference>
<dbReference type="EMBL" id="BJUU01000003">
    <property type="protein sequence ID" value="GEK79529.1"/>
    <property type="molecule type" value="Genomic_DNA"/>
</dbReference>
<reference evidence="2 3" key="1">
    <citation type="submission" date="2019-07" db="EMBL/GenBank/DDBJ databases">
        <title>Whole genome shotgun sequence of Agrococcus baldri NBRC 103055.</title>
        <authorList>
            <person name="Hosoyama A."/>
            <person name="Uohara A."/>
            <person name="Ohji S."/>
            <person name="Ichikawa N."/>
        </authorList>
    </citation>
    <scope>NUCLEOTIDE SEQUENCE [LARGE SCALE GENOMIC DNA]</scope>
    <source>
        <strain evidence="2 3">NBRC 103055</strain>
    </source>
</reference>
<name>A0AA87URF7_9MICO</name>
<dbReference type="AlphaFoldDB" id="A0AA87URF7"/>
<dbReference type="SUPFAM" id="SSF55729">
    <property type="entry name" value="Acyl-CoA N-acyltransferases (Nat)"/>
    <property type="match status" value="1"/>
</dbReference>
<dbReference type="Gene3D" id="3.40.630.30">
    <property type="match status" value="1"/>
</dbReference>
<comment type="caution">
    <text evidence="2">The sequence shown here is derived from an EMBL/GenBank/DDBJ whole genome shotgun (WGS) entry which is preliminary data.</text>
</comment>
<protein>
    <submittedName>
        <fullName evidence="2">N-acetyltransferase</fullName>
    </submittedName>
</protein>
<dbReference type="GO" id="GO:0016747">
    <property type="term" value="F:acyltransferase activity, transferring groups other than amino-acyl groups"/>
    <property type="evidence" value="ECO:0007669"/>
    <property type="project" value="InterPro"/>
</dbReference>
<dbReference type="PROSITE" id="PS51186">
    <property type="entry name" value="GNAT"/>
    <property type="match status" value="1"/>
</dbReference>
<dbReference type="PANTHER" id="PTHR43072">
    <property type="entry name" value="N-ACETYLTRANSFERASE"/>
    <property type="match status" value="1"/>
</dbReference>
<sequence length="218" mass="23804">MSEAPVIRTFREADRAELLALFHRAGQGAPGGELWGHVPSVRDIYLTAYIDREPESLFVAELGGRLVGYLAGCLDTASFPSEAERTAAAVRRHRLWLRPRFLAFTARASTASAIARLRGEPVDLGELADPRWPAHLHIDVAAEARGTGAADELMRRWLARVAAAGVPGCFLQTLAENTRAVRFFERMGFRAHGAPARLPGRVGGRRLHQLTMVHPAAA</sequence>
<dbReference type="Pfam" id="PF00583">
    <property type="entry name" value="Acetyltransf_1"/>
    <property type="match status" value="1"/>
</dbReference>
<feature type="domain" description="N-acetyltransferase" evidence="1">
    <location>
        <begin position="5"/>
        <end position="217"/>
    </location>
</feature>
<organism evidence="2 3">
    <name type="scientific">Agrococcus baldri</name>
    <dbReference type="NCBI Taxonomy" id="153730"/>
    <lineage>
        <taxon>Bacteria</taxon>
        <taxon>Bacillati</taxon>
        <taxon>Actinomycetota</taxon>
        <taxon>Actinomycetes</taxon>
        <taxon>Micrococcales</taxon>
        <taxon>Microbacteriaceae</taxon>
        <taxon>Agrococcus</taxon>
    </lineage>
</organism>